<organism evidence="2 3">
    <name type="scientific">Marilutibacter aestuarii</name>
    <dbReference type="NCBI Taxonomy" id="1706195"/>
    <lineage>
        <taxon>Bacteria</taxon>
        <taxon>Pseudomonadati</taxon>
        <taxon>Pseudomonadota</taxon>
        <taxon>Gammaproteobacteria</taxon>
        <taxon>Lysobacterales</taxon>
        <taxon>Lysobacteraceae</taxon>
        <taxon>Marilutibacter</taxon>
    </lineage>
</organism>
<feature type="region of interest" description="Disordered" evidence="1">
    <location>
        <begin position="125"/>
        <end position="151"/>
    </location>
</feature>
<dbReference type="OrthoDB" id="5801779at2"/>
<dbReference type="InterPro" id="IPR007922">
    <property type="entry name" value="DciA-like"/>
</dbReference>
<reference evidence="2 3" key="1">
    <citation type="submission" date="2019-06" db="EMBL/GenBank/DDBJ databases">
        <title>Lysobacter alkalisoli sp. nov. isolated from saline soil.</title>
        <authorList>
            <person name="Sun J.-Q."/>
            <person name="Xu L."/>
        </authorList>
    </citation>
    <scope>NUCLEOTIDE SEQUENCE [LARGE SCALE GENOMIC DNA]</scope>
    <source>
        <strain evidence="2 3">JCM 31130</strain>
    </source>
</reference>
<accession>A0A508AMH7</accession>
<protein>
    <submittedName>
        <fullName evidence="2">DUF721 domain-containing protein</fullName>
    </submittedName>
</protein>
<dbReference type="Proteomes" id="UP000318212">
    <property type="component" value="Unassembled WGS sequence"/>
</dbReference>
<dbReference type="EMBL" id="VICE01000041">
    <property type="protein sequence ID" value="TQD49694.1"/>
    <property type="molecule type" value="Genomic_DNA"/>
</dbReference>
<feature type="region of interest" description="Disordered" evidence="1">
    <location>
        <begin position="1"/>
        <end position="30"/>
    </location>
</feature>
<sequence length="151" mass="16248">MSPMSDSKAKSKHRRQSSPQDALSALLSEPAGDPIRRAEWLGELDRRLHPHLPPSLASHARLANVKEGTLVFVVDAPVWRTKLRLAAPELLDVARSIGLVATEVVVKVSSTPHAPPERAPLQAIPLSSQSRKALQAALDTLRPAPGEDGES</sequence>
<gene>
    <name evidence="2" type="ORF">FKV25_04315</name>
</gene>
<evidence type="ECO:0000313" key="2">
    <source>
        <dbReference type="EMBL" id="TQD49694.1"/>
    </source>
</evidence>
<evidence type="ECO:0000256" key="1">
    <source>
        <dbReference type="SAM" id="MobiDB-lite"/>
    </source>
</evidence>
<comment type="caution">
    <text evidence="2">The sequence shown here is derived from an EMBL/GenBank/DDBJ whole genome shotgun (WGS) entry which is preliminary data.</text>
</comment>
<evidence type="ECO:0000313" key="3">
    <source>
        <dbReference type="Proteomes" id="UP000318212"/>
    </source>
</evidence>
<dbReference type="AlphaFoldDB" id="A0A508AMH7"/>
<dbReference type="Pfam" id="PF05258">
    <property type="entry name" value="DciA"/>
    <property type="match status" value="1"/>
</dbReference>
<name>A0A508AMH7_9GAMM</name>
<proteinExistence type="predicted"/>
<keyword evidence="3" id="KW-1185">Reference proteome</keyword>